<accession>A0ABN1DG29</accession>
<gene>
    <name evidence="2" type="ORF">GCM10009533_47140</name>
</gene>
<evidence type="ECO:0000313" key="3">
    <source>
        <dbReference type="Proteomes" id="UP001500729"/>
    </source>
</evidence>
<reference evidence="2 3" key="1">
    <citation type="journal article" date="2019" name="Int. J. Syst. Evol. Microbiol.">
        <title>The Global Catalogue of Microorganisms (GCM) 10K type strain sequencing project: providing services to taxonomists for standard genome sequencing and annotation.</title>
        <authorList>
            <consortium name="The Broad Institute Genomics Platform"/>
            <consortium name="The Broad Institute Genome Sequencing Center for Infectious Disease"/>
            <person name="Wu L."/>
            <person name="Ma J."/>
        </authorList>
    </citation>
    <scope>NUCLEOTIDE SEQUENCE [LARGE SCALE GENOMIC DNA]</scope>
    <source>
        <strain evidence="2 3">JCM 10303</strain>
    </source>
</reference>
<proteinExistence type="predicted"/>
<sequence>MDSRESARGSADSDEKRLLDKESDVIFGLVADGPRVGVRDRRIRAVWSWSPRARLPALGPSTAEDADAGVPTDEQHYVPGDVPRVLARLGKALDAEVEGGPTYVFCEEGAEGPVAELPVIVSDNAGQRAAQRLVRPDDWSELVTGQRGEWAMAVHGGSRCRSASPRRPTTSPRRPDLDPRGLPRSSPRPGRRRGVGIARTAQQGGAVLQH</sequence>
<feature type="compositionally biased region" description="Low complexity" evidence="1">
    <location>
        <begin position="159"/>
        <end position="172"/>
    </location>
</feature>
<dbReference type="EMBL" id="BAAAGS010000035">
    <property type="protein sequence ID" value="GAA0542718.1"/>
    <property type="molecule type" value="Genomic_DNA"/>
</dbReference>
<dbReference type="Proteomes" id="UP001500729">
    <property type="component" value="Unassembled WGS sequence"/>
</dbReference>
<name>A0ABN1DG29_SACER</name>
<evidence type="ECO:0000256" key="1">
    <source>
        <dbReference type="SAM" id="MobiDB-lite"/>
    </source>
</evidence>
<evidence type="ECO:0000313" key="2">
    <source>
        <dbReference type="EMBL" id="GAA0542718.1"/>
    </source>
</evidence>
<organism evidence="2 3">
    <name type="scientific">Saccharopolyspora erythraea</name>
    <name type="common">Streptomyces erythraeus</name>
    <dbReference type="NCBI Taxonomy" id="1836"/>
    <lineage>
        <taxon>Bacteria</taxon>
        <taxon>Bacillati</taxon>
        <taxon>Actinomycetota</taxon>
        <taxon>Actinomycetes</taxon>
        <taxon>Pseudonocardiales</taxon>
        <taxon>Pseudonocardiaceae</taxon>
        <taxon>Saccharopolyspora</taxon>
    </lineage>
</organism>
<comment type="caution">
    <text evidence="2">The sequence shown here is derived from an EMBL/GenBank/DDBJ whole genome shotgun (WGS) entry which is preliminary data.</text>
</comment>
<keyword evidence="3" id="KW-1185">Reference proteome</keyword>
<protein>
    <submittedName>
        <fullName evidence="2">Uncharacterized protein</fullName>
    </submittedName>
</protein>
<feature type="region of interest" description="Disordered" evidence="1">
    <location>
        <begin position="154"/>
        <end position="210"/>
    </location>
</feature>